<evidence type="ECO:0000256" key="2">
    <source>
        <dbReference type="ARBA" id="ARBA00004752"/>
    </source>
</evidence>
<dbReference type="InterPro" id="IPR000713">
    <property type="entry name" value="Mur_ligase_N"/>
</dbReference>
<dbReference type="PANTHER" id="PTHR43445">
    <property type="entry name" value="UDP-N-ACETYLMURAMATE--L-ALANINE LIGASE-RELATED"/>
    <property type="match status" value="1"/>
</dbReference>
<comment type="similarity">
    <text evidence="14">Belongs to the MurCDEF family.</text>
</comment>
<organism evidence="18 19">
    <name type="scientific">Hymenobacter actinosclerus</name>
    <dbReference type="NCBI Taxonomy" id="82805"/>
    <lineage>
        <taxon>Bacteria</taxon>
        <taxon>Pseudomonadati</taxon>
        <taxon>Bacteroidota</taxon>
        <taxon>Cytophagia</taxon>
        <taxon>Cytophagales</taxon>
        <taxon>Hymenobacteraceae</taxon>
        <taxon>Hymenobacter</taxon>
    </lineage>
</organism>
<protein>
    <recommendedName>
        <fullName evidence="3 14">UDP-N-acetylmuramate--L-alanine ligase</fullName>
        <ecNumber evidence="3 14">6.3.2.8</ecNumber>
    </recommendedName>
    <alternativeName>
        <fullName evidence="14">UDP-N-acetylmuramoyl-L-alanine synthetase</fullName>
    </alternativeName>
</protein>
<dbReference type="InterPro" id="IPR004101">
    <property type="entry name" value="Mur_ligase_C"/>
</dbReference>
<dbReference type="Pfam" id="PF02875">
    <property type="entry name" value="Mur_ligase_C"/>
    <property type="match status" value="1"/>
</dbReference>
<dbReference type="PANTHER" id="PTHR43445:SF3">
    <property type="entry name" value="UDP-N-ACETYLMURAMATE--L-ALANINE LIGASE"/>
    <property type="match status" value="1"/>
</dbReference>
<dbReference type="GO" id="GO:0008360">
    <property type="term" value="P:regulation of cell shape"/>
    <property type="evidence" value="ECO:0007669"/>
    <property type="project" value="UniProtKB-KW"/>
</dbReference>
<evidence type="ECO:0000256" key="8">
    <source>
        <dbReference type="ARBA" id="ARBA00022840"/>
    </source>
</evidence>
<keyword evidence="19" id="KW-1185">Reference proteome</keyword>
<keyword evidence="11 14" id="KW-0131">Cell cycle</keyword>
<dbReference type="Gene3D" id="3.40.50.720">
    <property type="entry name" value="NAD(P)-binding Rossmann-like Domain"/>
    <property type="match status" value="1"/>
</dbReference>
<evidence type="ECO:0000256" key="10">
    <source>
        <dbReference type="ARBA" id="ARBA00022984"/>
    </source>
</evidence>
<dbReference type="GO" id="GO:0005524">
    <property type="term" value="F:ATP binding"/>
    <property type="evidence" value="ECO:0007669"/>
    <property type="project" value="UniProtKB-UniRule"/>
</dbReference>
<dbReference type="AlphaFoldDB" id="A0A1I0FI60"/>
<dbReference type="Proteomes" id="UP000198697">
    <property type="component" value="Unassembled WGS sequence"/>
</dbReference>
<comment type="function">
    <text evidence="14">Cell wall formation.</text>
</comment>
<evidence type="ECO:0000256" key="11">
    <source>
        <dbReference type="ARBA" id="ARBA00023306"/>
    </source>
</evidence>
<comment type="pathway">
    <text evidence="2 14">Cell wall biogenesis; peptidoglycan biosynthesis.</text>
</comment>
<reference evidence="19" key="1">
    <citation type="submission" date="2016-10" db="EMBL/GenBank/DDBJ databases">
        <authorList>
            <person name="Varghese N."/>
            <person name="Submissions S."/>
        </authorList>
    </citation>
    <scope>NUCLEOTIDE SEQUENCE [LARGE SCALE GENOMIC DNA]</scope>
    <source>
        <strain evidence="19">DSM 15310</strain>
    </source>
</reference>
<keyword evidence="5 14" id="KW-0436">Ligase</keyword>
<dbReference type="InterPro" id="IPR005758">
    <property type="entry name" value="UDP-N-AcMur_Ala_ligase_MurC"/>
</dbReference>
<proteinExistence type="inferred from homology"/>
<evidence type="ECO:0000256" key="7">
    <source>
        <dbReference type="ARBA" id="ARBA00022741"/>
    </source>
</evidence>
<evidence type="ECO:0000259" key="15">
    <source>
        <dbReference type="Pfam" id="PF01225"/>
    </source>
</evidence>
<keyword evidence="10 14" id="KW-0573">Peptidoglycan synthesis</keyword>
<dbReference type="InterPro" id="IPR036565">
    <property type="entry name" value="Mur-like_cat_sf"/>
</dbReference>
<keyword evidence="6 14" id="KW-0132">Cell division</keyword>
<comment type="subcellular location">
    <subcellularLocation>
        <location evidence="1 14">Cytoplasm</location>
    </subcellularLocation>
</comment>
<dbReference type="EMBL" id="FOHS01000002">
    <property type="protein sequence ID" value="SET57910.1"/>
    <property type="molecule type" value="Genomic_DNA"/>
</dbReference>
<dbReference type="STRING" id="82805.SAMN04487998_2286"/>
<dbReference type="InterPro" id="IPR013221">
    <property type="entry name" value="Mur_ligase_cen"/>
</dbReference>
<evidence type="ECO:0000256" key="12">
    <source>
        <dbReference type="ARBA" id="ARBA00023316"/>
    </source>
</evidence>
<evidence type="ECO:0000256" key="5">
    <source>
        <dbReference type="ARBA" id="ARBA00022598"/>
    </source>
</evidence>
<comment type="catalytic activity">
    <reaction evidence="13 14">
        <text>UDP-N-acetyl-alpha-D-muramate + L-alanine + ATP = UDP-N-acetyl-alpha-D-muramoyl-L-alanine + ADP + phosphate + H(+)</text>
        <dbReference type="Rhea" id="RHEA:23372"/>
        <dbReference type="ChEBI" id="CHEBI:15378"/>
        <dbReference type="ChEBI" id="CHEBI:30616"/>
        <dbReference type="ChEBI" id="CHEBI:43474"/>
        <dbReference type="ChEBI" id="CHEBI:57972"/>
        <dbReference type="ChEBI" id="CHEBI:70757"/>
        <dbReference type="ChEBI" id="CHEBI:83898"/>
        <dbReference type="ChEBI" id="CHEBI:456216"/>
        <dbReference type="EC" id="6.3.2.8"/>
    </reaction>
</comment>
<dbReference type="EC" id="6.3.2.8" evidence="3 14"/>
<evidence type="ECO:0000256" key="13">
    <source>
        <dbReference type="ARBA" id="ARBA00047833"/>
    </source>
</evidence>
<dbReference type="SUPFAM" id="SSF53623">
    <property type="entry name" value="MurD-like peptide ligases, catalytic domain"/>
    <property type="match status" value="1"/>
</dbReference>
<evidence type="ECO:0000256" key="14">
    <source>
        <dbReference type="HAMAP-Rule" id="MF_00046"/>
    </source>
</evidence>
<dbReference type="UniPathway" id="UPA00219"/>
<evidence type="ECO:0000256" key="9">
    <source>
        <dbReference type="ARBA" id="ARBA00022960"/>
    </source>
</evidence>
<keyword evidence="4 14" id="KW-0963">Cytoplasm</keyword>
<dbReference type="Gene3D" id="3.40.1190.10">
    <property type="entry name" value="Mur-like, catalytic domain"/>
    <property type="match status" value="1"/>
</dbReference>
<dbReference type="Gene3D" id="3.90.190.20">
    <property type="entry name" value="Mur ligase, C-terminal domain"/>
    <property type="match status" value="1"/>
</dbReference>
<dbReference type="GO" id="GO:0008763">
    <property type="term" value="F:UDP-N-acetylmuramate-L-alanine ligase activity"/>
    <property type="evidence" value="ECO:0007669"/>
    <property type="project" value="UniProtKB-UniRule"/>
</dbReference>
<accession>A0A1I0FI60</accession>
<dbReference type="HAMAP" id="MF_00046">
    <property type="entry name" value="MurC"/>
    <property type="match status" value="1"/>
</dbReference>
<name>A0A1I0FI60_9BACT</name>
<keyword evidence="7 14" id="KW-0547">Nucleotide-binding</keyword>
<evidence type="ECO:0000256" key="1">
    <source>
        <dbReference type="ARBA" id="ARBA00004496"/>
    </source>
</evidence>
<dbReference type="GO" id="GO:0005737">
    <property type="term" value="C:cytoplasm"/>
    <property type="evidence" value="ECO:0007669"/>
    <property type="project" value="UniProtKB-SubCell"/>
</dbReference>
<dbReference type="GO" id="GO:0009252">
    <property type="term" value="P:peptidoglycan biosynthetic process"/>
    <property type="evidence" value="ECO:0007669"/>
    <property type="project" value="UniProtKB-UniRule"/>
</dbReference>
<dbReference type="GO" id="GO:0071555">
    <property type="term" value="P:cell wall organization"/>
    <property type="evidence" value="ECO:0007669"/>
    <property type="project" value="UniProtKB-KW"/>
</dbReference>
<dbReference type="Pfam" id="PF01225">
    <property type="entry name" value="Mur_ligase"/>
    <property type="match status" value="1"/>
</dbReference>
<evidence type="ECO:0000259" key="17">
    <source>
        <dbReference type="Pfam" id="PF08245"/>
    </source>
</evidence>
<feature type="domain" description="Mur ligase N-terminal catalytic" evidence="15">
    <location>
        <begin position="7"/>
        <end position="107"/>
    </location>
</feature>
<dbReference type="SUPFAM" id="SSF53244">
    <property type="entry name" value="MurD-like peptide ligases, peptide-binding domain"/>
    <property type="match status" value="1"/>
</dbReference>
<feature type="binding site" evidence="14">
    <location>
        <begin position="116"/>
        <end position="122"/>
    </location>
    <ligand>
        <name>ATP</name>
        <dbReference type="ChEBI" id="CHEBI:30616"/>
    </ligand>
</feature>
<evidence type="ECO:0000259" key="16">
    <source>
        <dbReference type="Pfam" id="PF02875"/>
    </source>
</evidence>
<evidence type="ECO:0000256" key="4">
    <source>
        <dbReference type="ARBA" id="ARBA00022490"/>
    </source>
</evidence>
<dbReference type="InterPro" id="IPR050061">
    <property type="entry name" value="MurCDEF_pg_biosynth"/>
</dbReference>
<keyword evidence="12 14" id="KW-0961">Cell wall biogenesis/degradation</keyword>
<dbReference type="GO" id="GO:0051301">
    <property type="term" value="P:cell division"/>
    <property type="evidence" value="ECO:0007669"/>
    <property type="project" value="UniProtKB-KW"/>
</dbReference>
<evidence type="ECO:0000256" key="6">
    <source>
        <dbReference type="ARBA" id="ARBA00022618"/>
    </source>
</evidence>
<evidence type="ECO:0000256" key="3">
    <source>
        <dbReference type="ARBA" id="ARBA00012211"/>
    </source>
</evidence>
<keyword evidence="8 14" id="KW-0067">ATP-binding</keyword>
<feature type="domain" description="Mur ligase central" evidence="17">
    <location>
        <begin position="114"/>
        <end position="355"/>
    </location>
</feature>
<dbReference type="OrthoDB" id="9804126at2"/>
<evidence type="ECO:0000313" key="18">
    <source>
        <dbReference type="EMBL" id="SET57910.1"/>
    </source>
</evidence>
<dbReference type="RefSeq" id="WP_092771459.1">
    <property type="nucleotide sequence ID" value="NZ_FOHS01000002.1"/>
</dbReference>
<dbReference type="Pfam" id="PF08245">
    <property type="entry name" value="Mur_ligase_M"/>
    <property type="match status" value="1"/>
</dbReference>
<sequence>MKTNVFFLGIGGIGMSALARWFRANGHVVSGYDKTRTPLTDALTAEGITIHYDDAVENIPLAVRENPTDTLVVLTPAIPAGHREWAWLRERGYDIRKRSQVLGVLTEGRPTIAVAGTHGKTTTSSMVAHLLHHAGVPCAAFLGGISVNLGSNLLLPESSRNEEVKGENFAAETGNQQQKTGNENELTTGNRQLAPENIPVVVEADEYDRSFLTLFPTVAIVTSTDADHLDIYGDAETLLESFRQFVGQIQPGGTLIINHTADASVAAAAPAGVRVLRYGLNSEQGPELYASNITAEGHLFRFDMHGPSGSAANFGSEPQKLSANRPQLTAQIDGLELAVPGFHNVENMLAAACVARLYGLSDEQLRAAVAAYRGVKRRFEFIVTAGTPAQPKVYVDDYAHHPREIQAFLQSLRALYPGRRLRVIFQPHLFSRTRDFAAGFAESLSLADEVVLLDIYPAREQPMPGVTAELILSQITAPEKSLQTMAEILQNAETNPNFDVLATVGAGDIDQLVPQLKNILNIRWLKEAVS</sequence>
<keyword evidence="9 14" id="KW-0133">Cell shape</keyword>
<dbReference type="SUPFAM" id="SSF51984">
    <property type="entry name" value="MurCD N-terminal domain"/>
    <property type="match status" value="1"/>
</dbReference>
<feature type="domain" description="Mur ligase C-terminal" evidence="16">
    <location>
        <begin position="377"/>
        <end position="506"/>
    </location>
</feature>
<evidence type="ECO:0000313" key="19">
    <source>
        <dbReference type="Proteomes" id="UP000198697"/>
    </source>
</evidence>
<dbReference type="InterPro" id="IPR036615">
    <property type="entry name" value="Mur_ligase_C_dom_sf"/>
</dbReference>
<gene>
    <name evidence="14" type="primary">murC</name>
    <name evidence="18" type="ORF">SAMN04487998_2286</name>
</gene>